<dbReference type="PANTHER" id="PTHR30237">
    <property type="entry name" value="MURAMOYLTETRAPEPTIDE CARBOXYPEPTIDASE"/>
    <property type="match status" value="1"/>
</dbReference>
<dbReference type="InterPro" id="IPR003507">
    <property type="entry name" value="S66_fam"/>
</dbReference>
<dbReference type="Pfam" id="PF17676">
    <property type="entry name" value="Peptidase_S66C"/>
    <property type="match status" value="1"/>
</dbReference>
<dbReference type="InterPro" id="IPR027461">
    <property type="entry name" value="Carboxypeptidase_A_C_sf"/>
</dbReference>
<dbReference type="Gene3D" id="3.40.50.10740">
    <property type="entry name" value="Class I glutamine amidotransferase-like"/>
    <property type="match status" value="1"/>
</dbReference>
<keyword evidence="4" id="KW-0378">Hydrolase</keyword>
<name>A0AA42DPV4_9FIRM</name>
<dbReference type="PANTHER" id="PTHR30237:SF2">
    <property type="entry name" value="MUREIN TETRAPEPTIDE CARBOXYPEPTIDASE"/>
    <property type="match status" value="1"/>
</dbReference>
<comment type="caution">
    <text evidence="9">The sequence shown here is derived from an EMBL/GenBank/DDBJ whole genome shotgun (WGS) entry which is preliminary data.</text>
</comment>
<keyword evidence="3" id="KW-0645">Protease</keyword>
<dbReference type="InterPro" id="IPR040921">
    <property type="entry name" value="Peptidase_S66C"/>
</dbReference>
<feature type="domain" description="LD-carboxypeptidase C-terminal" evidence="8">
    <location>
        <begin position="171"/>
        <end position="282"/>
    </location>
</feature>
<proteinExistence type="inferred from homology"/>
<evidence type="ECO:0000256" key="1">
    <source>
        <dbReference type="ARBA" id="ARBA00010233"/>
    </source>
</evidence>
<dbReference type="GO" id="GO:0008236">
    <property type="term" value="F:serine-type peptidase activity"/>
    <property type="evidence" value="ECO:0007669"/>
    <property type="project" value="UniProtKB-KW"/>
</dbReference>
<organism evidence="9 10">
    <name type="scientific">Holtiella tumoricola</name>
    <dbReference type="NCBI Taxonomy" id="3018743"/>
    <lineage>
        <taxon>Bacteria</taxon>
        <taxon>Bacillati</taxon>
        <taxon>Bacillota</taxon>
        <taxon>Clostridia</taxon>
        <taxon>Lachnospirales</taxon>
        <taxon>Cellulosilyticaceae</taxon>
        <taxon>Holtiella</taxon>
    </lineage>
</organism>
<gene>
    <name evidence="9" type="ORF">PBV87_13610</name>
</gene>
<dbReference type="CDD" id="cd07062">
    <property type="entry name" value="Peptidase_S66_mccF_like"/>
    <property type="match status" value="1"/>
</dbReference>
<dbReference type="RefSeq" id="WP_271012631.1">
    <property type="nucleotide sequence ID" value="NZ_JAQIFT010000048.1"/>
</dbReference>
<dbReference type="SUPFAM" id="SSF141986">
    <property type="entry name" value="LD-carboxypeptidase A C-terminal domain-like"/>
    <property type="match status" value="1"/>
</dbReference>
<keyword evidence="5" id="KW-0720">Serine protease</keyword>
<feature type="active site" description="Nucleophile" evidence="6">
    <location>
        <position position="109"/>
    </location>
</feature>
<feature type="domain" description="LD-carboxypeptidase N-terminal" evidence="7">
    <location>
        <begin position="10"/>
        <end position="127"/>
    </location>
</feature>
<dbReference type="Gene3D" id="3.50.30.60">
    <property type="entry name" value="LD-carboxypeptidase A C-terminal domain-like"/>
    <property type="match status" value="1"/>
</dbReference>
<evidence type="ECO:0000256" key="2">
    <source>
        <dbReference type="ARBA" id="ARBA00022645"/>
    </source>
</evidence>
<keyword evidence="2" id="KW-0121">Carboxypeptidase</keyword>
<feature type="active site" description="Charge relay system" evidence="6">
    <location>
        <position position="202"/>
    </location>
</feature>
<comment type="similarity">
    <text evidence="1">Belongs to the peptidase S66 family.</text>
</comment>
<dbReference type="InterPro" id="IPR029062">
    <property type="entry name" value="Class_I_gatase-like"/>
</dbReference>
<dbReference type="PIRSF" id="PIRSF028757">
    <property type="entry name" value="LD-carboxypeptidase"/>
    <property type="match status" value="1"/>
</dbReference>
<evidence type="ECO:0000259" key="8">
    <source>
        <dbReference type="Pfam" id="PF17676"/>
    </source>
</evidence>
<dbReference type="AlphaFoldDB" id="A0AA42DPV4"/>
<dbReference type="SUPFAM" id="SSF52317">
    <property type="entry name" value="Class I glutamine amidotransferase-like"/>
    <property type="match status" value="1"/>
</dbReference>
<evidence type="ECO:0000256" key="4">
    <source>
        <dbReference type="ARBA" id="ARBA00022801"/>
    </source>
</evidence>
<dbReference type="Pfam" id="PF02016">
    <property type="entry name" value="Peptidase_S66"/>
    <property type="match status" value="1"/>
</dbReference>
<reference evidence="9" key="1">
    <citation type="journal article" date="2023" name="Int. J. Syst. Evol. Microbiol.">
        <title>&lt;i&gt;Holtiella tumoricola&lt;/i&gt; gen. nov. sp. nov., isolated from a human clinical sample.</title>
        <authorList>
            <person name="Allen-Vercoe E."/>
            <person name="Daigneault M.C."/>
            <person name="Vancuren S.J."/>
            <person name="Cochrane K."/>
            <person name="O'Neal L.L."/>
            <person name="Sankaranarayanan K."/>
            <person name="Lawson P.A."/>
        </authorList>
    </citation>
    <scope>NUCLEOTIDE SEQUENCE</scope>
    <source>
        <strain evidence="9">CC70A</strain>
    </source>
</reference>
<evidence type="ECO:0000259" key="7">
    <source>
        <dbReference type="Pfam" id="PF02016"/>
    </source>
</evidence>
<dbReference type="GO" id="GO:0004180">
    <property type="term" value="F:carboxypeptidase activity"/>
    <property type="evidence" value="ECO:0007669"/>
    <property type="project" value="UniProtKB-KW"/>
</dbReference>
<sequence length="286" mass="31549">MININKGSKVGIVCCSNGQSKSNKGKIAVLEKILTGVGLIPVFSAFIYERDGAFSGSGMERAKALMDFYHDDEIKAIFDISGGDLANEVLPYLDFDCITKSSKYFWGYSDLTTILNAIYAQTGTPSVLYQIRNLIYDHADTQIAHFYSTLFDGTHALYDFDYTFIQGHTLEGIVVGGNIRCLLKLAGTPFWPDMANKVLLLESFGGTVPQMTTYLNQLKQIGVFDKISGIILGTFTQMEEQQCVPSIVELVKHYTGEQLPIIKTNQIGHGSDSKAVIIGSQVYFKS</sequence>
<evidence type="ECO:0000313" key="10">
    <source>
        <dbReference type="Proteomes" id="UP001169242"/>
    </source>
</evidence>
<dbReference type="InterPro" id="IPR040449">
    <property type="entry name" value="Peptidase_S66_N"/>
</dbReference>
<feature type="active site" description="Charge relay system" evidence="6">
    <location>
        <position position="269"/>
    </location>
</feature>
<evidence type="ECO:0000256" key="5">
    <source>
        <dbReference type="ARBA" id="ARBA00022825"/>
    </source>
</evidence>
<evidence type="ECO:0000313" key="9">
    <source>
        <dbReference type="EMBL" id="MDA3732523.1"/>
    </source>
</evidence>
<dbReference type="InterPro" id="IPR027478">
    <property type="entry name" value="LdcA_N"/>
</dbReference>
<accession>A0AA42DPV4</accession>
<evidence type="ECO:0000256" key="3">
    <source>
        <dbReference type="ARBA" id="ARBA00022670"/>
    </source>
</evidence>
<keyword evidence="10" id="KW-1185">Reference proteome</keyword>
<dbReference type="Proteomes" id="UP001169242">
    <property type="component" value="Unassembled WGS sequence"/>
</dbReference>
<protein>
    <submittedName>
        <fullName evidence="9">LD-carboxypeptidase</fullName>
    </submittedName>
</protein>
<dbReference type="GO" id="GO:0006508">
    <property type="term" value="P:proteolysis"/>
    <property type="evidence" value="ECO:0007669"/>
    <property type="project" value="UniProtKB-KW"/>
</dbReference>
<evidence type="ECO:0000256" key="6">
    <source>
        <dbReference type="PIRSR" id="PIRSR028757-1"/>
    </source>
</evidence>
<dbReference type="EMBL" id="JAQIFT010000048">
    <property type="protein sequence ID" value="MDA3732523.1"/>
    <property type="molecule type" value="Genomic_DNA"/>
</dbReference>